<organism evidence="2 3">
    <name type="scientific">Candidatus Thiodiazotropha endoloripes</name>
    <dbReference type="NCBI Taxonomy" id="1818881"/>
    <lineage>
        <taxon>Bacteria</taxon>
        <taxon>Pseudomonadati</taxon>
        <taxon>Pseudomonadota</taxon>
        <taxon>Gammaproteobacteria</taxon>
        <taxon>Chromatiales</taxon>
        <taxon>Sedimenticolaceae</taxon>
        <taxon>Candidatus Thiodiazotropha</taxon>
    </lineage>
</organism>
<dbReference type="RefSeq" id="WP_069006421.1">
    <property type="nucleotide sequence ID" value="NZ_LVJW01000007.1"/>
</dbReference>
<keyword evidence="1" id="KW-0812">Transmembrane</keyword>
<sequence length="65" mass="7211">MLDFLIAMTVIPILLLGWLIIQSITRRFSKLHPEFGPHKEEGTGCGKSCLCSGNSCQRQGDHLRG</sequence>
<dbReference type="Proteomes" id="UP000094849">
    <property type="component" value="Unassembled WGS sequence"/>
</dbReference>
<reference evidence="2 3" key="1">
    <citation type="submission" date="2016-03" db="EMBL/GenBank/DDBJ databases">
        <title>Chemosynthetic sulphur-oxidizing symbionts of marine invertebrate animals are capable of nitrogen fixation.</title>
        <authorList>
            <person name="Petersen J.M."/>
            <person name="Kemper A."/>
            <person name="Gruber-Vodicka H."/>
            <person name="Cardini U."/>
            <person name="Geest Mvander."/>
            <person name="Kleiner M."/>
            <person name="Bulgheresi S."/>
            <person name="Fussmann M."/>
            <person name="Herbold C."/>
            <person name="Seah B.K.B."/>
            <person name="Antony C.Paul."/>
            <person name="Liu D."/>
            <person name="Belitz A."/>
            <person name="Weber M."/>
        </authorList>
    </citation>
    <scope>NUCLEOTIDE SEQUENCE [LARGE SCALE GENOMIC DNA]</scope>
    <source>
        <strain evidence="2">G_D</strain>
    </source>
</reference>
<comment type="caution">
    <text evidence="2">The sequence shown here is derived from an EMBL/GenBank/DDBJ whole genome shotgun (WGS) entry which is preliminary data.</text>
</comment>
<dbReference type="EMBL" id="LVJZ01000005">
    <property type="protein sequence ID" value="ODB92906.1"/>
    <property type="molecule type" value="Genomic_DNA"/>
</dbReference>
<evidence type="ECO:0000313" key="3">
    <source>
        <dbReference type="Proteomes" id="UP000094849"/>
    </source>
</evidence>
<dbReference type="STRING" id="1818881.A3196_19230"/>
<keyword evidence="3" id="KW-1185">Reference proteome</keyword>
<name>A0A1E2UHY0_9GAMM</name>
<proteinExistence type="predicted"/>
<dbReference type="AlphaFoldDB" id="A0A1E2UHY0"/>
<feature type="transmembrane region" description="Helical" evidence="1">
    <location>
        <begin position="6"/>
        <end position="25"/>
    </location>
</feature>
<keyword evidence="1" id="KW-0472">Membrane</keyword>
<protein>
    <submittedName>
        <fullName evidence="2">Chemotaxis protein</fullName>
    </submittedName>
</protein>
<dbReference type="OrthoDB" id="7064465at2"/>
<evidence type="ECO:0000256" key="1">
    <source>
        <dbReference type="SAM" id="Phobius"/>
    </source>
</evidence>
<keyword evidence="1" id="KW-1133">Transmembrane helix</keyword>
<gene>
    <name evidence="2" type="ORF">A3196_19230</name>
</gene>
<accession>A0A1E2UHY0</accession>
<evidence type="ECO:0000313" key="2">
    <source>
        <dbReference type="EMBL" id="ODB92906.1"/>
    </source>
</evidence>